<protein>
    <submittedName>
        <fullName evidence="1">Uncharacterized protein</fullName>
    </submittedName>
</protein>
<keyword evidence="2" id="KW-1185">Reference proteome</keyword>
<dbReference type="Proteomes" id="UP000798662">
    <property type="component" value="Chromosome 2"/>
</dbReference>
<dbReference type="EMBL" id="CM020619">
    <property type="protein sequence ID" value="KAK1866283.1"/>
    <property type="molecule type" value="Genomic_DNA"/>
</dbReference>
<proteinExistence type="predicted"/>
<name>A0ACC3C945_PYRYE</name>
<organism evidence="1 2">
    <name type="scientific">Pyropia yezoensis</name>
    <name type="common">Susabi-nori</name>
    <name type="synonym">Porphyra yezoensis</name>
    <dbReference type="NCBI Taxonomy" id="2788"/>
    <lineage>
        <taxon>Eukaryota</taxon>
        <taxon>Rhodophyta</taxon>
        <taxon>Bangiophyceae</taxon>
        <taxon>Bangiales</taxon>
        <taxon>Bangiaceae</taxon>
        <taxon>Pyropia</taxon>
    </lineage>
</organism>
<gene>
    <name evidence="1" type="ORF">I4F81_008803</name>
</gene>
<sequence>MGDRLPAERDPLLAAEEGQDAAIPSNDAEANPNQNASAAGRAWQWVVAKARELKAEVLALYLAMDDPRTPWVARVGAAVVVGYALSPLDLIPDFIPVLGLLDDIILLPLGIWLVRAAIPTDVLADARGRAAGMIARGERPPVNWVAGAIVVAIWLACAAWAAVALRGWLHGGKEGSDVIAVGVSGP</sequence>
<comment type="caution">
    <text evidence="1">The sequence shown here is derived from an EMBL/GenBank/DDBJ whole genome shotgun (WGS) entry which is preliminary data.</text>
</comment>
<accession>A0ACC3C945</accession>
<evidence type="ECO:0000313" key="1">
    <source>
        <dbReference type="EMBL" id="KAK1866283.1"/>
    </source>
</evidence>
<evidence type="ECO:0000313" key="2">
    <source>
        <dbReference type="Proteomes" id="UP000798662"/>
    </source>
</evidence>
<reference evidence="1" key="1">
    <citation type="submission" date="2019-11" db="EMBL/GenBank/DDBJ databases">
        <title>Nori genome reveals adaptations in red seaweeds to the harsh intertidal environment.</title>
        <authorList>
            <person name="Wang D."/>
            <person name="Mao Y."/>
        </authorList>
    </citation>
    <scope>NUCLEOTIDE SEQUENCE</scope>
    <source>
        <tissue evidence="1">Gametophyte</tissue>
    </source>
</reference>